<gene>
    <name evidence="2" type="ORF">BDV36DRAFT_275656</name>
</gene>
<dbReference type="Proteomes" id="UP000325395">
    <property type="component" value="Unassembled WGS sequence"/>
</dbReference>
<dbReference type="EMBL" id="ML735889">
    <property type="protein sequence ID" value="KAE8411164.1"/>
    <property type="molecule type" value="Genomic_DNA"/>
</dbReference>
<feature type="transmembrane region" description="Helical" evidence="1">
    <location>
        <begin position="6"/>
        <end position="24"/>
    </location>
</feature>
<proteinExistence type="predicted"/>
<keyword evidence="1" id="KW-0812">Transmembrane</keyword>
<keyword evidence="1" id="KW-0472">Membrane</keyword>
<evidence type="ECO:0000256" key="1">
    <source>
        <dbReference type="SAM" id="Phobius"/>
    </source>
</evidence>
<protein>
    <submittedName>
        <fullName evidence="2">Uncharacterized protein</fullName>
    </submittedName>
</protein>
<keyword evidence="3" id="KW-1185">Reference proteome</keyword>
<sequence length="54" mass="5874">MYSVHTPYLLVVVVVRVIAVIIAPRAVGITSHIMIVVDQRKLSAGYLKPLSSAQ</sequence>
<evidence type="ECO:0000313" key="2">
    <source>
        <dbReference type="EMBL" id="KAE8411164.1"/>
    </source>
</evidence>
<keyword evidence="1" id="KW-1133">Transmembrane helix</keyword>
<name>A0ABQ6W1Z6_9EURO</name>
<organism evidence="2 3">
    <name type="scientific">Aspergillus pseudocaelatus</name>
    <dbReference type="NCBI Taxonomy" id="1825620"/>
    <lineage>
        <taxon>Eukaryota</taxon>
        <taxon>Fungi</taxon>
        <taxon>Dikarya</taxon>
        <taxon>Ascomycota</taxon>
        <taxon>Pezizomycotina</taxon>
        <taxon>Eurotiomycetes</taxon>
        <taxon>Eurotiomycetidae</taxon>
        <taxon>Eurotiales</taxon>
        <taxon>Aspergillaceae</taxon>
        <taxon>Aspergillus</taxon>
        <taxon>Aspergillus subgen. Circumdati</taxon>
    </lineage>
</organism>
<accession>A0ABQ6W1Z6</accession>
<evidence type="ECO:0000313" key="3">
    <source>
        <dbReference type="Proteomes" id="UP000325395"/>
    </source>
</evidence>
<reference evidence="2 3" key="1">
    <citation type="submission" date="2019-04" db="EMBL/GenBank/DDBJ databases">
        <authorList>
            <consortium name="DOE Joint Genome Institute"/>
            <person name="Mondo S."/>
            <person name="Kjaerbolling I."/>
            <person name="Vesth T."/>
            <person name="Frisvad J.C."/>
            <person name="Nybo J.L."/>
            <person name="Theobald S."/>
            <person name="Kildgaard S."/>
            <person name="Isbrandt T."/>
            <person name="Kuo A."/>
            <person name="Sato A."/>
            <person name="Lyhne E.K."/>
            <person name="Kogle M.E."/>
            <person name="Wiebenga A."/>
            <person name="Kun R.S."/>
            <person name="Lubbers R.J."/>
            <person name="Makela M.R."/>
            <person name="Barry K."/>
            <person name="Chovatia M."/>
            <person name="Clum A."/>
            <person name="Daum C."/>
            <person name="Haridas S."/>
            <person name="He G."/>
            <person name="LaButti K."/>
            <person name="Lipzen A."/>
            <person name="Riley R."/>
            <person name="Salamov A."/>
            <person name="Simmons B.A."/>
            <person name="Magnuson J.K."/>
            <person name="Henrissat B."/>
            <person name="Mortensen U.H."/>
            <person name="Larsen T.O."/>
            <person name="Devries R.P."/>
            <person name="Grigoriev I.V."/>
            <person name="Machida M."/>
            <person name="Baker S.E."/>
            <person name="Andersen M.R."/>
            <person name="Cantor M.N."/>
            <person name="Hua S.X."/>
        </authorList>
    </citation>
    <scope>NUCLEOTIDE SEQUENCE [LARGE SCALE GENOMIC DNA]</scope>
    <source>
        <strain evidence="2 3">CBS 117616</strain>
    </source>
</reference>